<keyword evidence="2" id="KW-1185">Reference proteome</keyword>
<name>A0AAV6RNL6_SOLSE</name>
<protein>
    <submittedName>
        <fullName evidence="1">Uncharacterized protein</fullName>
    </submittedName>
</protein>
<dbReference type="AlphaFoldDB" id="A0AAV6RNL6"/>
<sequence>MSPACASCCCWQQAPMELCYGGNSSRVLGLSGRQAGAECAEAYGDIFPASFLCLLLVSSRGHMKVTDSSGLSKSGPLDVAAELIKGCTLQHEREEQSGGRQKRNDEQLNRCSRDVTSSCHLNEDVRDGGRQLWTDDRV</sequence>
<dbReference type="Proteomes" id="UP000693946">
    <property type="component" value="Linkage Group LG18"/>
</dbReference>
<gene>
    <name evidence="1" type="ORF">JOB18_020080</name>
</gene>
<dbReference type="EMBL" id="JAGKHQ010000010">
    <property type="protein sequence ID" value="KAG7506966.1"/>
    <property type="molecule type" value="Genomic_DNA"/>
</dbReference>
<organism evidence="1 2">
    <name type="scientific">Solea senegalensis</name>
    <name type="common">Senegalese sole</name>
    <dbReference type="NCBI Taxonomy" id="28829"/>
    <lineage>
        <taxon>Eukaryota</taxon>
        <taxon>Metazoa</taxon>
        <taxon>Chordata</taxon>
        <taxon>Craniata</taxon>
        <taxon>Vertebrata</taxon>
        <taxon>Euteleostomi</taxon>
        <taxon>Actinopterygii</taxon>
        <taxon>Neopterygii</taxon>
        <taxon>Teleostei</taxon>
        <taxon>Neoteleostei</taxon>
        <taxon>Acanthomorphata</taxon>
        <taxon>Carangaria</taxon>
        <taxon>Pleuronectiformes</taxon>
        <taxon>Pleuronectoidei</taxon>
        <taxon>Soleidae</taxon>
        <taxon>Solea</taxon>
    </lineage>
</organism>
<comment type="caution">
    <text evidence="1">The sequence shown here is derived from an EMBL/GenBank/DDBJ whole genome shotgun (WGS) entry which is preliminary data.</text>
</comment>
<evidence type="ECO:0000313" key="1">
    <source>
        <dbReference type="EMBL" id="KAG7506966.1"/>
    </source>
</evidence>
<proteinExistence type="predicted"/>
<reference evidence="1 2" key="1">
    <citation type="journal article" date="2021" name="Sci. Rep.">
        <title>Chromosome anchoring in Senegalese sole (Solea senegalensis) reveals sex-associated markers and genome rearrangements in flatfish.</title>
        <authorList>
            <person name="Guerrero-Cozar I."/>
            <person name="Gomez-Garrido J."/>
            <person name="Berbel C."/>
            <person name="Martinez-Blanch J.F."/>
            <person name="Alioto T."/>
            <person name="Claros M.G."/>
            <person name="Gagnaire P.A."/>
            <person name="Manchado M."/>
        </authorList>
    </citation>
    <scope>NUCLEOTIDE SEQUENCE [LARGE SCALE GENOMIC DNA]</scope>
    <source>
        <strain evidence="1">Sse05_10M</strain>
    </source>
</reference>
<evidence type="ECO:0000313" key="2">
    <source>
        <dbReference type="Proteomes" id="UP000693946"/>
    </source>
</evidence>
<accession>A0AAV6RNL6</accession>